<keyword evidence="3 6" id="KW-0378">Hydrolase</keyword>
<evidence type="ECO:0000256" key="2">
    <source>
        <dbReference type="ARBA" id="ARBA00012782"/>
    </source>
</evidence>
<comment type="cofactor">
    <cofactor evidence="6">
        <name>Mn(2+)</name>
        <dbReference type="ChEBI" id="CHEBI:29035"/>
    </cofactor>
</comment>
<dbReference type="GO" id="GO:0000034">
    <property type="term" value="F:adenine deaminase activity"/>
    <property type="evidence" value="ECO:0007669"/>
    <property type="project" value="UniProtKB-UniRule"/>
</dbReference>
<proteinExistence type="inferred from homology"/>
<evidence type="ECO:0000259" key="7">
    <source>
        <dbReference type="Pfam" id="PF01979"/>
    </source>
</evidence>
<dbReference type="Proteomes" id="UP000199758">
    <property type="component" value="Unassembled WGS sequence"/>
</dbReference>
<dbReference type="PANTHER" id="PTHR11113:SF2">
    <property type="entry name" value="ADENINE DEAMINASE"/>
    <property type="match status" value="1"/>
</dbReference>
<evidence type="ECO:0000256" key="4">
    <source>
        <dbReference type="ARBA" id="ARBA00023211"/>
    </source>
</evidence>
<keyword evidence="4 6" id="KW-0464">Manganese</keyword>
<dbReference type="InterPro" id="IPR006680">
    <property type="entry name" value="Amidohydro-rel"/>
</dbReference>
<reference evidence="9 10" key="1">
    <citation type="submission" date="2016-11" db="EMBL/GenBank/DDBJ databases">
        <authorList>
            <person name="Jaros S."/>
            <person name="Januszkiewicz K."/>
            <person name="Wedrychowicz H."/>
        </authorList>
    </citation>
    <scope>NUCLEOTIDE SEQUENCE [LARGE SCALE GENOMIC DNA]</scope>
    <source>
        <strain evidence="9 10">CGMCC 1.7049</strain>
    </source>
</reference>
<dbReference type="InterPro" id="IPR026912">
    <property type="entry name" value="Adenine_deam_C"/>
</dbReference>
<evidence type="ECO:0000256" key="3">
    <source>
        <dbReference type="ARBA" id="ARBA00022801"/>
    </source>
</evidence>
<dbReference type="Gene3D" id="2.30.40.10">
    <property type="entry name" value="Urease, subunit C, domain 1"/>
    <property type="match status" value="1"/>
</dbReference>
<dbReference type="InterPro" id="IPR011059">
    <property type="entry name" value="Metal-dep_hydrolase_composite"/>
</dbReference>
<dbReference type="Gene3D" id="3.20.20.140">
    <property type="entry name" value="Metal-dependent hydrolases"/>
    <property type="match status" value="1"/>
</dbReference>
<dbReference type="AlphaFoldDB" id="A0A1M5KGA8"/>
<dbReference type="SUPFAM" id="SSF51338">
    <property type="entry name" value="Composite domain of metallo-dependent hydrolases"/>
    <property type="match status" value="1"/>
</dbReference>
<evidence type="ECO:0000256" key="5">
    <source>
        <dbReference type="ARBA" id="ARBA00047720"/>
    </source>
</evidence>
<dbReference type="OrthoDB" id="9766983at2"/>
<dbReference type="Pfam" id="PF13382">
    <property type="entry name" value="Adenine_deam_C"/>
    <property type="match status" value="1"/>
</dbReference>
<dbReference type="Pfam" id="PF01979">
    <property type="entry name" value="Amidohydro_1"/>
    <property type="match status" value="1"/>
</dbReference>
<dbReference type="EMBL" id="FQWZ01000001">
    <property type="protein sequence ID" value="SHG51735.1"/>
    <property type="molecule type" value="Genomic_DNA"/>
</dbReference>
<evidence type="ECO:0000313" key="9">
    <source>
        <dbReference type="EMBL" id="SHG51735.1"/>
    </source>
</evidence>
<dbReference type="GO" id="GO:0006146">
    <property type="term" value="P:adenine catabolic process"/>
    <property type="evidence" value="ECO:0007669"/>
    <property type="project" value="InterPro"/>
</dbReference>
<dbReference type="EC" id="3.5.4.2" evidence="2 6"/>
<dbReference type="PANTHER" id="PTHR11113">
    <property type="entry name" value="N-ACETYLGLUCOSAMINE-6-PHOSPHATE DEACETYLASE"/>
    <property type="match status" value="1"/>
</dbReference>
<sequence>MIPDSLLGRSVIAAVLLSGLLAGLAACWRAEAPADAAAPPLSAEIQTRQQLVDVALGRVPADLVLRGATVLNVVTREWLPQQDIVIAAERIAWVGPQGQWSGTATQIVDVNGLWAVPGFGESHKHIESTYLTPEYEAALVVPRGNTWTVEDSHEISNVVGEHNVEFWLQAERAGSPLKIFPSIGSATPPTVYEHGGGYYGYREMARFMSADPRVISLGEVMDWPAVSNRQHGAHQRIWEMIQATFDHDGVVEGHGGGLVAADDINAFAAAGLSSDHEARLPQEALDKLRRGIFIEARVDLTRELIPLLLKAGLQDWSNLSVTTDDRDVHATLQLGSMDYNIRTAIEAGLAPEIAYQLGSYNTARHFHIEHRVGSISPGRYADVVLLRDPRTVAIDRVYANGKLAAVGNEYRLPIPKIDYPRWALQTINIGRALGPADFRIDAPAGRQKVDVALMEPFWFAPDFITDTMPVQADGSVAADPARGITKVAMVDRYHGTAAVSKMFWRNVGPKTPGSALASSQSHDLHNIWVAGNDDAAMALAVNTIAAQHGGWALVSGGRVVATVKLDIAGLMTARPVTEVAAEMERLHQAADAMDWIGSPGLPDRMRFAFLTASPWKWQLLAPYESNPGGFVNVVTGQTHEVVW</sequence>
<evidence type="ECO:0000256" key="6">
    <source>
        <dbReference type="HAMAP-Rule" id="MF_01518"/>
    </source>
</evidence>
<accession>A0A1M5KGA8</accession>
<dbReference type="STRING" id="490188.SAMN04488068_0544"/>
<name>A0A1M5KGA8_9GAMM</name>
<dbReference type="HAMAP" id="MF_01518">
    <property type="entry name" value="Adenine_deamin"/>
    <property type="match status" value="1"/>
</dbReference>
<feature type="domain" description="Adenine deaminase C-terminal" evidence="8">
    <location>
        <begin position="471"/>
        <end position="594"/>
    </location>
</feature>
<protein>
    <recommendedName>
        <fullName evidence="2 6">Adenine deaminase</fullName>
        <shortName evidence="6">Adenase</shortName>
        <shortName evidence="6">Adenine aminase</shortName>
        <ecNumber evidence="2 6">3.5.4.2</ecNumber>
    </recommendedName>
</protein>
<feature type="domain" description="Amidohydrolase-related" evidence="7">
    <location>
        <begin position="115"/>
        <end position="403"/>
    </location>
</feature>
<dbReference type="RefSeq" id="WP_084083096.1">
    <property type="nucleotide sequence ID" value="NZ_FQWZ01000001.1"/>
</dbReference>
<keyword evidence="10" id="KW-1185">Reference proteome</keyword>
<comment type="catalytic activity">
    <reaction evidence="5 6">
        <text>adenine + H2O + H(+) = hypoxanthine + NH4(+)</text>
        <dbReference type="Rhea" id="RHEA:23688"/>
        <dbReference type="ChEBI" id="CHEBI:15377"/>
        <dbReference type="ChEBI" id="CHEBI:15378"/>
        <dbReference type="ChEBI" id="CHEBI:16708"/>
        <dbReference type="ChEBI" id="CHEBI:17368"/>
        <dbReference type="ChEBI" id="CHEBI:28938"/>
        <dbReference type="EC" id="3.5.4.2"/>
    </reaction>
</comment>
<dbReference type="SUPFAM" id="SSF51556">
    <property type="entry name" value="Metallo-dependent hydrolases"/>
    <property type="match status" value="1"/>
</dbReference>
<gene>
    <name evidence="6" type="primary">ade</name>
    <name evidence="9" type="ORF">SAMN04488068_0544</name>
</gene>
<evidence type="ECO:0000259" key="8">
    <source>
        <dbReference type="Pfam" id="PF13382"/>
    </source>
</evidence>
<organism evidence="9 10">
    <name type="scientific">Hydrocarboniphaga daqingensis</name>
    <dbReference type="NCBI Taxonomy" id="490188"/>
    <lineage>
        <taxon>Bacteria</taxon>
        <taxon>Pseudomonadati</taxon>
        <taxon>Pseudomonadota</taxon>
        <taxon>Gammaproteobacteria</taxon>
        <taxon>Nevskiales</taxon>
        <taxon>Nevskiaceae</taxon>
        <taxon>Hydrocarboniphaga</taxon>
    </lineage>
</organism>
<evidence type="ECO:0000256" key="1">
    <source>
        <dbReference type="ARBA" id="ARBA00006773"/>
    </source>
</evidence>
<dbReference type="InterPro" id="IPR032466">
    <property type="entry name" value="Metal_Hydrolase"/>
</dbReference>
<evidence type="ECO:0000313" key="10">
    <source>
        <dbReference type="Proteomes" id="UP000199758"/>
    </source>
</evidence>
<comment type="similarity">
    <text evidence="1 6">Belongs to the metallo-dependent hydrolases superfamily. Adenine deaminase family.</text>
</comment>
<dbReference type="InterPro" id="IPR006679">
    <property type="entry name" value="Adenine_deam"/>
</dbReference>